<reference evidence="6" key="3">
    <citation type="submission" date="2020-11" db="EMBL/GenBank/DDBJ databases">
        <authorList>
            <person name="Whitehead M."/>
        </authorList>
    </citation>
    <scope>NUCLEOTIDE SEQUENCE</scope>
    <source>
        <strain evidence="6">EGII</strain>
    </source>
</reference>
<evidence type="ECO:0000256" key="3">
    <source>
        <dbReference type="ARBA" id="ARBA00022801"/>
    </source>
</evidence>
<dbReference type="Proteomes" id="UP000606786">
    <property type="component" value="Unassembled WGS sequence"/>
</dbReference>
<keyword evidence="3" id="KW-0378">Hydrolase</keyword>
<dbReference type="Pfam" id="PF05903">
    <property type="entry name" value="Peptidase_C97"/>
    <property type="match status" value="1"/>
</dbReference>
<organism evidence="7">
    <name type="scientific">Ceratitis capitata</name>
    <name type="common">Mediterranean fruit fly</name>
    <name type="synonym">Tephritis capitata</name>
    <dbReference type="NCBI Taxonomy" id="7213"/>
    <lineage>
        <taxon>Eukaryota</taxon>
        <taxon>Metazoa</taxon>
        <taxon>Ecdysozoa</taxon>
        <taxon>Arthropoda</taxon>
        <taxon>Hexapoda</taxon>
        <taxon>Insecta</taxon>
        <taxon>Pterygota</taxon>
        <taxon>Neoptera</taxon>
        <taxon>Endopterygota</taxon>
        <taxon>Diptera</taxon>
        <taxon>Brachycera</taxon>
        <taxon>Muscomorpha</taxon>
        <taxon>Tephritoidea</taxon>
        <taxon>Tephritidae</taxon>
        <taxon>Ceratitis</taxon>
        <taxon>Ceratitis</taxon>
    </lineage>
</organism>
<accession>W8C439</accession>
<dbReference type="OrthoDB" id="412286at2759"/>
<keyword evidence="8" id="KW-1185">Reference proteome</keyword>
<dbReference type="PANTHER" id="PTHR12378">
    <property type="entry name" value="DESUMOYLATING ISOPEPTIDASE"/>
    <property type="match status" value="1"/>
</dbReference>
<reference evidence="7" key="1">
    <citation type="submission" date="2013-07" db="EMBL/GenBank/DDBJ databases">
        <authorList>
            <person name="Geib S."/>
        </authorList>
    </citation>
    <scope>NUCLEOTIDE SEQUENCE</scope>
</reference>
<dbReference type="AlphaFoldDB" id="W8C439"/>
<protein>
    <submittedName>
        <fullName evidence="6">(Mediterranean fruit fly) hypothetical protein</fullName>
    </submittedName>
    <submittedName>
        <fullName evidence="7">Desumoylating isopeptidase 2</fullName>
    </submittedName>
</protein>
<keyword evidence="2" id="KW-0645">Protease</keyword>
<dbReference type="GeneID" id="101452856"/>
<dbReference type="SMART" id="SM01179">
    <property type="entry name" value="DUF862"/>
    <property type="match status" value="1"/>
</dbReference>
<evidence type="ECO:0000256" key="4">
    <source>
        <dbReference type="SAM" id="MobiDB-lite"/>
    </source>
</evidence>
<evidence type="ECO:0000313" key="8">
    <source>
        <dbReference type="Proteomes" id="UP000606786"/>
    </source>
</evidence>
<sequence length="188" mass="21260">MHKTRSRSPNKHSEKVSSTPQKPHEEPVFLNVYDLLRLNDFTKTVGLGVYHTGIEVYGVEYGFTGRSSSRSGIFEMTPRNDAELNESCYFNRSILLGATQLTPAQVKEVISQLGRCYRGQYYHLTNFNCNHFSNALAEFLCGQGIPSWVNRVANIITHVPILNHLLPKDVINTRNHGRKASVQLTRPS</sequence>
<name>W8C439_CERCA</name>
<reference evidence="7" key="2">
    <citation type="journal article" date="2014" name="BMC Genomics">
        <title>A genomic perspective to assessing quality of mass-reared SIT flies used in Mediterranean fruit fly (Ceratitis capitata) eradication in California.</title>
        <authorList>
            <person name="Calla B."/>
            <person name="Hall B."/>
            <person name="Hou S."/>
            <person name="Geib S.M."/>
        </authorList>
    </citation>
    <scope>NUCLEOTIDE SEQUENCE</scope>
</reference>
<dbReference type="PANTHER" id="PTHR12378:SF80">
    <property type="entry name" value="IP06716P-RELATED"/>
    <property type="match status" value="1"/>
</dbReference>
<evidence type="ECO:0000313" key="6">
    <source>
        <dbReference type="EMBL" id="CAD6991694.1"/>
    </source>
</evidence>
<feature type="domain" description="PPPDE" evidence="5">
    <location>
        <begin position="26"/>
        <end position="170"/>
    </location>
</feature>
<dbReference type="GO" id="GO:0006508">
    <property type="term" value="P:proteolysis"/>
    <property type="evidence" value="ECO:0007669"/>
    <property type="project" value="UniProtKB-KW"/>
</dbReference>
<feature type="compositionally biased region" description="Basic residues" evidence="4">
    <location>
        <begin position="1"/>
        <end position="10"/>
    </location>
</feature>
<dbReference type="GO" id="GO:0101005">
    <property type="term" value="F:deubiquitinase activity"/>
    <property type="evidence" value="ECO:0007669"/>
    <property type="project" value="TreeGrafter"/>
</dbReference>
<dbReference type="EMBL" id="GAMC01002497">
    <property type="protein sequence ID" value="JAC04059.1"/>
    <property type="molecule type" value="mRNA"/>
</dbReference>
<dbReference type="PROSITE" id="PS51858">
    <property type="entry name" value="PPPDE"/>
    <property type="match status" value="1"/>
</dbReference>
<dbReference type="GO" id="GO:0016579">
    <property type="term" value="P:protein deubiquitination"/>
    <property type="evidence" value="ECO:0007669"/>
    <property type="project" value="TreeGrafter"/>
</dbReference>
<proteinExistence type="evidence at transcript level"/>
<evidence type="ECO:0000259" key="5">
    <source>
        <dbReference type="PROSITE" id="PS51858"/>
    </source>
</evidence>
<feature type="region of interest" description="Disordered" evidence="4">
    <location>
        <begin position="1"/>
        <end position="23"/>
    </location>
</feature>
<dbReference type="Gene3D" id="3.90.1720.30">
    <property type="entry name" value="PPPDE domains"/>
    <property type="match status" value="1"/>
</dbReference>
<dbReference type="InterPro" id="IPR042266">
    <property type="entry name" value="PPPDE_sf"/>
</dbReference>
<evidence type="ECO:0000313" key="7">
    <source>
        <dbReference type="EMBL" id="JAC04059.1"/>
    </source>
</evidence>
<dbReference type="InterPro" id="IPR008580">
    <property type="entry name" value="PPPDE_dom"/>
</dbReference>
<dbReference type="MEROPS" id="C97.002"/>
<evidence type="ECO:0000256" key="2">
    <source>
        <dbReference type="ARBA" id="ARBA00022670"/>
    </source>
</evidence>
<comment type="similarity">
    <text evidence="1">Belongs to the DeSI family.</text>
</comment>
<dbReference type="EMBL" id="CAJHJT010000001">
    <property type="protein sequence ID" value="CAD6991694.1"/>
    <property type="molecule type" value="Genomic_DNA"/>
</dbReference>
<evidence type="ECO:0000256" key="1">
    <source>
        <dbReference type="ARBA" id="ARBA00008140"/>
    </source>
</evidence>
<dbReference type="KEGG" id="ccat:101452856"/>
<gene>
    <name evidence="7" type="primary">PPDE1</name>
    <name evidence="6" type="ORF">CCAP1982_LOCUS607</name>
</gene>